<protein>
    <submittedName>
        <fullName evidence="2">DNA-binding protein</fullName>
    </submittedName>
</protein>
<keyword evidence="3" id="KW-1185">Reference proteome</keyword>
<dbReference type="Pfam" id="PF00196">
    <property type="entry name" value="GerE"/>
    <property type="match status" value="1"/>
</dbReference>
<dbReference type="InterPro" id="IPR036388">
    <property type="entry name" value="WH-like_DNA-bd_sf"/>
</dbReference>
<evidence type="ECO:0000259" key="1">
    <source>
        <dbReference type="SMART" id="SM00421"/>
    </source>
</evidence>
<evidence type="ECO:0000313" key="2">
    <source>
        <dbReference type="EMBL" id="AJE87496.1"/>
    </source>
</evidence>
<dbReference type="Proteomes" id="UP000031523">
    <property type="component" value="Chromosome"/>
</dbReference>
<dbReference type="GO" id="GO:0003677">
    <property type="term" value="F:DNA binding"/>
    <property type="evidence" value="ECO:0007669"/>
    <property type="project" value="UniProtKB-KW"/>
</dbReference>
<gene>
    <name evidence="2" type="ORF">SLNWT_7120</name>
</gene>
<keyword evidence="2" id="KW-0238">DNA-binding</keyword>
<feature type="domain" description="HTH luxR-type" evidence="1">
    <location>
        <begin position="2"/>
        <end position="60"/>
    </location>
</feature>
<dbReference type="InterPro" id="IPR000792">
    <property type="entry name" value="Tscrpt_reg_LuxR_C"/>
</dbReference>
<dbReference type="InterPro" id="IPR016032">
    <property type="entry name" value="Sig_transdc_resp-reg_C-effctor"/>
</dbReference>
<sequence length="147" mass="15810">MPTDLTATERRFAEQLLAGHSTHAIATHHGLSPRTVENYLRLLRHRTDAPRGCAQPVLIHALITSGLLQPPTPRRPVPALAPHQEQLLLALATHSGARDIAHAVGIEPARLTIEVAALLTETGTASTTQLIGFAHSWALLDAGDENR</sequence>
<accession>A0A0B5F9I1</accession>
<name>A0A0B5F9I1_STRA4</name>
<dbReference type="KEGG" id="sals:SLNWT_7120"/>
<reference evidence="2 3" key="1">
    <citation type="submission" date="2015-01" db="EMBL/GenBank/DDBJ databases">
        <title>Enhanced salinomycin production by adjusting the supply of polyketide extender units in Streptomyce albus DSM 41398.</title>
        <authorList>
            <person name="Lu C."/>
        </authorList>
    </citation>
    <scope>NUCLEOTIDE SEQUENCE [LARGE SCALE GENOMIC DNA]</scope>
    <source>
        <strain evidence="3">ATCC 21838 / DSM 41398 / FERM P-419 / JCM 4703 / NBRC 107858</strain>
    </source>
</reference>
<dbReference type="SMART" id="SM00421">
    <property type="entry name" value="HTH_LUXR"/>
    <property type="match status" value="1"/>
</dbReference>
<dbReference type="Gene3D" id="1.10.10.10">
    <property type="entry name" value="Winged helix-like DNA-binding domain superfamily/Winged helix DNA-binding domain"/>
    <property type="match status" value="1"/>
</dbReference>
<dbReference type="AlphaFoldDB" id="A0A0B5F9I1"/>
<dbReference type="EMBL" id="CP010519">
    <property type="protein sequence ID" value="AJE87496.1"/>
    <property type="molecule type" value="Genomic_DNA"/>
</dbReference>
<evidence type="ECO:0000313" key="3">
    <source>
        <dbReference type="Proteomes" id="UP000031523"/>
    </source>
</evidence>
<dbReference type="SUPFAM" id="SSF46894">
    <property type="entry name" value="C-terminal effector domain of the bipartite response regulators"/>
    <property type="match status" value="1"/>
</dbReference>
<dbReference type="GO" id="GO:0006355">
    <property type="term" value="P:regulation of DNA-templated transcription"/>
    <property type="evidence" value="ECO:0007669"/>
    <property type="project" value="InterPro"/>
</dbReference>
<proteinExistence type="predicted"/>
<organism evidence="2 3">
    <name type="scientific">Streptomyces albus (strain ATCC 21838 / DSM 41398 / FERM P-419 / JCM 4703 / NBRC 107858)</name>
    <dbReference type="NCBI Taxonomy" id="1081613"/>
    <lineage>
        <taxon>Bacteria</taxon>
        <taxon>Bacillati</taxon>
        <taxon>Actinomycetota</taxon>
        <taxon>Actinomycetes</taxon>
        <taxon>Kitasatosporales</taxon>
        <taxon>Streptomycetaceae</taxon>
        <taxon>Streptomyces</taxon>
    </lineage>
</organism>